<dbReference type="KEGG" id="hpse:HPF_23305"/>
<evidence type="ECO:0000259" key="1">
    <source>
        <dbReference type="Pfam" id="PF01656"/>
    </source>
</evidence>
<dbReference type="AlphaFoldDB" id="A0A4P6X6N0"/>
<keyword evidence="3" id="KW-1185">Reference proteome</keyword>
<dbReference type="InterPro" id="IPR002586">
    <property type="entry name" value="CobQ/CobB/MinD/ParA_Nub-bd_dom"/>
</dbReference>
<proteinExistence type="predicted"/>
<dbReference type="EMBL" id="CP037868">
    <property type="protein sequence ID" value="QBM30635.1"/>
    <property type="molecule type" value="Genomic_DNA"/>
</dbReference>
<dbReference type="Pfam" id="PF01656">
    <property type="entry name" value="CbiA"/>
    <property type="match status" value="1"/>
</dbReference>
<protein>
    <recommendedName>
        <fullName evidence="1">CobQ/CobB/MinD/ParA nucleotide binding domain-containing protein</fullName>
    </recommendedName>
</protein>
<dbReference type="Proteomes" id="UP000293912">
    <property type="component" value="Plasmid pDSM1084"/>
</dbReference>
<dbReference type="InterPro" id="IPR027417">
    <property type="entry name" value="P-loop_NTPase"/>
</dbReference>
<dbReference type="RefSeq" id="WP_133158236.1">
    <property type="nucleotide sequence ID" value="NZ_CP037868.1"/>
</dbReference>
<name>A0A4P6X6N0_HYDPS</name>
<organism evidence="2 3">
    <name type="scientific">Hydrogenophaga pseudoflava</name>
    <name type="common">Pseudomonas carboxydoflava</name>
    <dbReference type="NCBI Taxonomy" id="47421"/>
    <lineage>
        <taxon>Bacteria</taxon>
        <taxon>Pseudomonadati</taxon>
        <taxon>Pseudomonadota</taxon>
        <taxon>Betaproteobacteria</taxon>
        <taxon>Burkholderiales</taxon>
        <taxon>Comamonadaceae</taxon>
        <taxon>Hydrogenophaga</taxon>
    </lineage>
</organism>
<sequence length="243" mass="27110">MNKVHFFLQAKGGIGKSFSASLFSQYLMQKGKTVVGIDTDQNNQTLMQYKGLNVKHVNIMGENRTFNTRQFDGMVESMLDATDTEFVIDNGANTFEPLCNYMIEGAVFQMLRDAGHEVVIHTIIGGGDNFLDTLAGFADLARQFDTPIVVWKNRHFGKTEDKGVELEETKAFKAAKNKILGVITLPALNPSTHGADIQRMCKERMTLQEALASPDFGRMAQSRVKRVFDEVYAQLDELETASV</sequence>
<keyword evidence="2" id="KW-0614">Plasmid</keyword>
<dbReference type="Gene3D" id="3.40.50.300">
    <property type="entry name" value="P-loop containing nucleotide triphosphate hydrolases"/>
    <property type="match status" value="1"/>
</dbReference>
<gene>
    <name evidence="2" type="ORF">HPF_23305</name>
</gene>
<evidence type="ECO:0000313" key="2">
    <source>
        <dbReference type="EMBL" id="QBM30635.1"/>
    </source>
</evidence>
<evidence type="ECO:0000313" key="3">
    <source>
        <dbReference type="Proteomes" id="UP000293912"/>
    </source>
</evidence>
<feature type="domain" description="CobQ/CobB/MinD/ParA nucleotide binding" evidence="1">
    <location>
        <begin position="9"/>
        <end position="119"/>
    </location>
</feature>
<geneLocation type="plasmid" evidence="2 3">
    <name>pDSM1084</name>
</geneLocation>
<dbReference type="SUPFAM" id="SSF52540">
    <property type="entry name" value="P-loop containing nucleoside triphosphate hydrolases"/>
    <property type="match status" value="1"/>
</dbReference>
<reference evidence="2 3" key="1">
    <citation type="submission" date="2019-03" db="EMBL/GenBank/DDBJ databases">
        <authorList>
            <person name="Sebastian G."/>
            <person name="Baumann P."/>
            <person name="Ruckert C."/>
            <person name="Kalinowski J."/>
            <person name="Nebel B."/>
            <person name="Takors R."/>
            <person name="Blombach B."/>
        </authorList>
    </citation>
    <scope>NUCLEOTIDE SEQUENCE [LARGE SCALE GENOMIC DNA]</scope>
    <source>
        <strain evidence="2 3">DSM 1084</strain>
        <plasmid evidence="2 3">pDSM1084</plasmid>
    </source>
</reference>
<accession>A0A4P6X6N0</accession>